<dbReference type="AlphaFoldDB" id="A0A9W9R249"/>
<sequence>MDPSPSCPFCKIASSYPSIPFNDPDINPTSLDPDARPLSHLILSTDHVLAFLDIMPLTRGHVLVAPRKHYNTVGDMGVQAGQEIGKWLPILSRVVMKTVFGDDPDRHWNVVQNNGERAAQVVPHVHFHIIPRPATGANQRSSFAMFGRGQREELDDDEAEILARDVRLELIEEVKRIQRDEGVDLAALASDASQRGKL</sequence>
<dbReference type="PROSITE" id="PS00892">
    <property type="entry name" value="HIT_1"/>
    <property type="match status" value="1"/>
</dbReference>
<reference evidence="5" key="2">
    <citation type="journal article" date="2023" name="IMA Fungus">
        <title>Comparative genomic study of the Penicillium genus elucidates a diverse pangenome and 15 lateral gene transfer events.</title>
        <authorList>
            <person name="Petersen C."/>
            <person name="Sorensen T."/>
            <person name="Nielsen M.R."/>
            <person name="Sondergaard T.E."/>
            <person name="Sorensen J.L."/>
            <person name="Fitzpatrick D.A."/>
            <person name="Frisvad J.C."/>
            <person name="Nielsen K.L."/>
        </authorList>
    </citation>
    <scope>NUCLEOTIDE SEQUENCE</scope>
    <source>
        <strain evidence="5">IBT 35673</strain>
        <strain evidence="6">IBT 35675</strain>
    </source>
</reference>
<dbReference type="EMBL" id="JAPZBR010000002">
    <property type="protein sequence ID" value="KAJ5362230.1"/>
    <property type="molecule type" value="Genomic_DNA"/>
</dbReference>
<dbReference type="Proteomes" id="UP001147695">
    <property type="component" value="Unassembled WGS sequence"/>
</dbReference>
<dbReference type="PROSITE" id="PS51084">
    <property type="entry name" value="HIT_2"/>
    <property type="match status" value="1"/>
</dbReference>
<name>A0A9W9R249_PENBR</name>
<dbReference type="Proteomes" id="UP001148299">
    <property type="component" value="Unassembled WGS sequence"/>
</dbReference>
<keyword evidence="8" id="KW-1185">Reference proteome</keyword>
<dbReference type="SUPFAM" id="SSF54197">
    <property type="entry name" value="HIT-like"/>
    <property type="match status" value="1"/>
</dbReference>
<feature type="active site" description="Tele-AMP-histidine intermediate" evidence="1">
    <location>
        <position position="126"/>
    </location>
</feature>
<dbReference type="EMBL" id="JAPZBQ010000001">
    <property type="protein sequence ID" value="KAJ5352251.1"/>
    <property type="molecule type" value="Genomic_DNA"/>
</dbReference>
<dbReference type="InterPro" id="IPR001310">
    <property type="entry name" value="Histidine_triad_HIT"/>
</dbReference>
<dbReference type="PANTHER" id="PTHR46648">
    <property type="entry name" value="HIT FAMILY PROTEIN 1"/>
    <property type="match status" value="1"/>
</dbReference>
<evidence type="ECO:0000259" key="4">
    <source>
        <dbReference type="PROSITE" id="PS51084"/>
    </source>
</evidence>
<evidence type="ECO:0000256" key="3">
    <source>
        <dbReference type="PROSITE-ProRule" id="PRU00464"/>
    </source>
</evidence>
<comment type="caution">
    <text evidence="5">The sequence shown here is derived from an EMBL/GenBank/DDBJ whole genome shotgun (WGS) entry which is preliminary data.</text>
</comment>
<feature type="short sequence motif" description="Histidine triad motif" evidence="2 3">
    <location>
        <begin position="124"/>
        <end position="128"/>
    </location>
</feature>
<dbReference type="GO" id="GO:0003824">
    <property type="term" value="F:catalytic activity"/>
    <property type="evidence" value="ECO:0007669"/>
    <property type="project" value="InterPro"/>
</dbReference>
<dbReference type="Pfam" id="PF01230">
    <property type="entry name" value="HIT"/>
    <property type="match status" value="1"/>
</dbReference>
<accession>A0A9W9R249</accession>
<dbReference type="PRINTS" id="PR00332">
    <property type="entry name" value="HISTRIAD"/>
</dbReference>
<dbReference type="InterPro" id="IPR036265">
    <property type="entry name" value="HIT-like_sf"/>
</dbReference>
<evidence type="ECO:0000313" key="5">
    <source>
        <dbReference type="EMBL" id="KAJ5352251.1"/>
    </source>
</evidence>
<gene>
    <name evidence="5" type="ORF">N7452_001225</name>
    <name evidence="6" type="ORF">N7541_003074</name>
</gene>
<protein>
    <recommendedName>
        <fullName evidence="4">HIT domain-containing protein</fullName>
    </recommendedName>
</protein>
<evidence type="ECO:0000256" key="1">
    <source>
        <dbReference type="PIRSR" id="PIRSR601310-1"/>
    </source>
</evidence>
<evidence type="ECO:0000313" key="6">
    <source>
        <dbReference type="EMBL" id="KAJ5362230.1"/>
    </source>
</evidence>
<evidence type="ECO:0000256" key="2">
    <source>
        <dbReference type="PIRSR" id="PIRSR601310-3"/>
    </source>
</evidence>
<dbReference type="InterPro" id="IPR011146">
    <property type="entry name" value="HIT-like"/>
</dbReference>
<dbReference type="GO" id="GO:0009117">
    <property type="term" value="P:nucleotide metabolic process"/>
    <property type="evidence" value="ECO:0007669"/>
    <property type="project" value="TreeGrafter"/>
</dbReference>
<dbReference type="PANTHER" id="PTHR46648:SF2">
    <property type="entry name" value="HIT DOMAIN-CONTAINING PROTEIN"/>
    <property type="match status" value="1"/>
</dbReference>
<dbReference type="OrthoDB" id="1915375at2759"/>
<evidence type="ECO:0000313" key="7">
    <source>
        <dbReference type="Proteomes" id="UP001147695"/>
    </source>
</evidence>
<feature type="domain" description="HIT" evidence="4">
    <location>
        <begin position="28"/>
        <end position="139"/>
    </location>
</feature>
<evidence type="ECO:0000313" key="8">
    <source>
        <dbReference type="Proteomes" id="UP001148299"/>
    </source>
</evidence>
<organism evidence="5 7">
    <name type="scientific">Penicillium brevicompactum</name>
    <dbReference type="NCBI Taxonomy" id="5074"/>
    <lineage>
        <taxon>Eukaryota</taxon>
        <taxon>Fungi</taxon>
        <taxon>Dikarya</taxon>
        <taxon>Ascomycota</taxon>
        <taxon>Pezizomycotina</taxon>
        <taxon>Eurotiomycetes</taxon>
        <taxon>Eurotiomycetidae</taxon>
        <taxon>Eurotiales</taxon>
        <taxon>Aspergillaceae</taxon>
        <taxon>Penicillium</taxon>
    </lineage>
</organism>
<dbReference type="InterPro" id="IPR019808">
    <property type="entry name" value="Histidine_triad_CS"/>
</dbReference>
<reference evidence="5" key="1">
    <citation type="submission" date="2022-12" db="EMBL/GenBank/DDBJ databases">
        <authorList>
            <person name="Petersen C."/>
        </authorList>
    </citation>
    <scope>NUCLEOTIDE SEQUENCE</scope>
    <source>
        <strain evidence="5">IBT 35673</strain>
        <strain evidence="6">IBT 35675</strain>
    </source>
</reference>
<dbReference type="Gene3D" id="3.30.428.10">
    <property type="entry name" value="HIT-like"/>
    <property type="match status" value="1"/>
</dbReference>
<proteinExistence type="predicted"/>